<feature type="transmembrane region" description="Helical" evidence="1">
    <location>
        <begin position="77"/>
        <end position="95"/>
    </location>
</feature>
<accession>B9XQ31</accession>
<gene>
    <name evidence="2" type="ORF">Cflav_PD1172</name>
</gene>
<dbReference type="RefSeq" id="WP_007417917.1">
    <property type="nucleotide sequence ID" value="NZ_ABOX02000051.1"/>
</dbReference>
<dbReference type="AlphaFoldDB" id="B9XQ31"/>
<feature type="transmembrane region" description="Helical" evidence="1">
    <location>
        <begin position="14"/>
        <end position="35"/>
    </location>
</feature>
<name>B9XQ31_PEDPL</name>
<feature type="transmembrane region" description="Helical" evidence="1">
    <location>
        <begin position="140"/>
        <end position="163"/>
    </location>
</feature>
<dbReference type="EMBL" id="ABOX02000051">
    <property type="protein sequence ID" value="EEF58035.1"/>
    <property type="molecule type" value="Genomic_DNA"/>
</dbReference>
<keyword evidence="1" id="KW-0812">Transmembrane</keyword>
<organism evidence="2 3">
    <name type="scientific">Pedosphaera parvula (strain Ellin514)</name>
    <dbReference type="NCBI Taxonomy" id="320771"/>
    <lineage>
        <taxon>Bacteria</taxon>
        <taxon>Pseudomonadati</taxon>
        <taxon>Verrucomicrobiota</taxon>
        <taxon>Pedosphaerae</taxon>
        <taxon>Pedosphaerales</taxon>
        <taxon>Pedosphaeraceae</taxon>
        <taxon>Pedosphaera</taxon>
    </lineage>
</organism>
<evidence type="ECO:0000313" key="3">
    <source>
        <dbReference type="Proteomes" id="UP000003688"/>
    </source>
</evidence>
<keyword evidence="1" id="KW-1133">Transmembrane helix</keyword>
<feature type="transmembrane region" description="Helical" evidence="1">
    <location>
        <begin position="56"/>
        <end position="71"/>
    </location>
</feature>
<evidence type="ECO:0000256" key="1">
    <source>
        <dbReference type="SAM" id="Phobius"/>
    </source>
</evidence>
<keyword evidence="1" id="KW-0472">Membrane</keyword>
<evidence type="ECO:0000313" key="2">
    <source>
        <dbReference type="EMBL" id="EEF58035.1"/>
    </source>
</evidence>
<protein>
    <submittedName>
        <fullName evidence="2">Uncharacterized protein</fullName>
    </submittedName>
</protein>
<comment type="caution">
    <text evidence="2">The sequence shown here is derived from an EMBL/GenBank/DDBJ whole genome shotgun (WGS) entry which is preliminary data.</text>
</comment>
<dbReference type="STRING" id="320771.Cflav_PD1172"/>
<keyword evidence="3" id="KW-1185">Reference proteome</keyword>
<dbReference type="Proteomes" id="UP000003688">
    <property type="component" value="Unassembled WGS sequence"/>
</dbReference>
<sequence>MESFNDLITRWQPFFSAVAGVTATLAGLLFVSLSINREKITAQENRKLLRLAQRSFADYLYALFISLMFLMPNHESFGLAIPLFMVVAVRVWFLVRVMRRSRKGENPATLGGLRENVIQIISCLGLVAAGVEIYRGEVIATFFLVPVIALLLCNASMNAWLLLVMERAADEKSSDAKLTVSETTTYK</sequence>
<reference evidence="2 3" key="1">
    <citation type="journal article" date="2011" name="J. Bacteriol.">
        <title>Genome sequence of 'Pedosphaera parvula' Ellin514, an aerobic Verrucomicrobial isolate from pasture soil.</title>
        <authorList>
            <person name="Kant R."/>
            <person name="van Passel M.W."/>
            <person name="Sangwan P."/>
            <person name="Palva A."/>
            <person name="Lucas S."/>
            <person name="Copeland A."/>
            <person name="Lapidus A."/>
            <person name="Glavina Del Rio T."/>
            <person name="Dalin E."/>
            <person name="Tice H."/>
            <person name="Bruce D."/>
            <person name="Goodwin L."/>
            <person name="Pitluck S."/>
            <person name="Chertkov O."/>
            <person name="Larimer F.W."/>
            <person name="Land M.L."/>
            <person name="Hauser L."/>
            <person name="Brettin T.S."/>
            <person name="Detter J.C."/>
            <person name="Han S."/>
            <person name="de Vos W.M."/>
            <person name="Janssen P.H."/>
            <person name="Smidt H."/>
        </authorList>
    </citation>
    <scope>NUCLEOTIDE SEQUENCE [LARGE SCALE GENOMIC DNA]</scope>
    <source>
        <strain evidence="2 3">Ellin514</strain>
    </source>
</reference>
<proteinExistence type="predicted"/>